<evidence type="ECO:0008006" key="4">
    <source>
        <dbReference type="Google" id="ProtNLM"/>
    </source>
</evidence>
<dbReference type="PANTHER" id="PTHR30613:SF1">
    <property type="entry name" value="DUF1479 DOMAIN PROTEIN (AFU_ORTHOLOGUE AFUA_5G09280)"/>
    <property type="match status" value="1"/>
</dbReference>
<dbReference type="Pfam" id="PF07350">
    <property type="entry name" value="Gig2-like"/>
    <property type="match status" value="1"/>
</dbReference>
<organism evidence="2 3">
    <name type="scientific">Inquilinus ginsengisoli</name>
    <dbReference type="NCBI Taxonomy" id="363840"/>
    <lineage>
        <taxon>Bacteria</taxon>
        <taxon>Pseudomonadati</taxon>
        <taxon>Pseudomonadota</taxon>
        <taxon>Alphaproteobacteria</taxon>
        <taxon>Rhodospirillales</taxon>
        <taxon>Rhodospirillaceae</taxon>
        <taxon>Inquilinus</taxon>
    </lineage>
</organism>
<proteinExistence type="predicted"/>
<gene>
    <name evidence="2" type="ORF">E9232_001040</name>
</gene>
<accession>A0ABU1JJL2</accession>
<dbReference type="InterPro" id="IPR010856">
    <property type="entry name" value="Gig2-like"/>
</dbReference>
<dbReference type="InterPro" id="IPR027443">
    <property type="entry name" value="IPNS-like_sf"/>
</dbReference>
<evidence type="ECO:0000313" key="3">
    <source>
        <dbReference type="Proteomes" id="UP001262410"/>
    </source>
</evidence>
<dbReference type="RefSeq" id="WP_309792537.1">
    <property type="nucleotide sequence ID" value="NZ_JAVDPW010000002.1"/>
</dbReference>
<dbReference type="Proteomes" id="UP001262410">
    <property type="component" value="Unassembled WGS sequence"/>
</dbReference>
<sequence>MIEIDDATQIRSAKREIRAAIGDVAGVWARLDEAVRREADAIREADAKGQPTIPVVRFADIVENRVPAAQVADIHRRGAALIRGTVDRDQIARWNEAVASYIDSNGYAAQKDDGNLQKYFGGLSAKTPQIFAIYWSRPQVEARQHPNMAAARRFLNRLWRFADTGDEATAGKLFFDPDREVAYADRVRRRQPGDTTLGLSPHMDGGSIERWLDPGYRRVYRRIFTGDWERHDPFDGEFRVEAREFPAPNTSTFFRSYQGWLALTGQGKNDGTLQVVPMIKHSVAYLLLRPLLDDVPEDVICGAGRGKAQAILPQWHQPLIDAQVSIPHAEPGDTVWWHPDCIHAVGDEHRGTDYSSVMFIGAGPLCAKNAEYAARQRGRFLAGETPPDFSPEHREKAYRGRGGEADLTDLGRRQLGLEPWPTDGASPARATLIKECAAAAAG</sequence>
<feature type="compositionally biased region" description="Basic and acidic residues" evidence="1">
    <location>
        <begin position="390"/>
        <end position="412"/>
    </location>
</feature>
<reference evidence="2 3" key="1">
    <citation type="submission" date="2023-07" db="EMBL/GenBank/DDBJ databases">
        <title>Sorghum-associated microbial communities from plants grown in Nebraska, USA.</title>
        <authorList>
            <person name="Schachtman D."/>
        </authorList>
    </citation>
    <scope>NUCLEOTIDE SEQUENCE [LARGE SCALE GENOMIC DNA]</scope>
    <source>
        <strain evidence="2 3">584</strain>
    </source>
</reference>
<dbReference type="EMBL" id="JAVDPW010000002">
    <property type="protein sequence ID" value="MDR6288533.1"/>
    <property type="molecule type" value="Genomic_DNA"/>
</dbReference>
<evidence type="ECO:0000313" key="2">
    <source>
        <dbReference type="EMBL" id="MDR6288533.1"/>
    </source>
</evidence>
<keyword evidence="3" id="KW-1185">Reference proteome</keyword>
<dbReference type="PANTHER" id="PTHR30613">
    <property type="entry name" value="UNCHARACTERIZED PROTEIN YBIU-RELATED"/>
    <property type="match status" value="1"/>
</dbReference>
<dbReference type="Gene3D" id="2.60.120.330">
    <property type="entry name" value="B-lactam Antibiotic, Isopenicillin N Synthase, Chain"/>
    <property type="match status" value="1"/>
</dbReference>
<feature type="region of interest" description="Disordered" evidence="1">
    <location>
        <begin position="381"/>
        <end position="428"/>
    </location>
</feature>
<comment type="caution">
    <text evidence="2">The sequence shown here is derived from an EMBL/GenBank/DDBJ whole genome shotgun (WGS) entry which is preliminary data.</text>
</comment>
<protein>
    <recommendedName>
        <fullName evidence="4">DUF1479 domain-containing protein</fullName>
    </recommendedName>
</protein>
<evidence type="ECO:0000256" key="1">
    <source>
        <dbReference type="SAM" id="MobiDB-lite"/>
    </source>
</evidence>
<name>A0ABU1JJL2_9PROT</name>
<dbReference type="SUPFAM" id="SSF51197">
    <property type="entry name" value="Clavaminate synthase-like"/>
    <property type="match status" value="1"/>
</dbReference>